<keyword evidence="3 5" id="KW-0418">Kinase</keyword>
<evidence type="ECO:0000256" key="4">
    <source>
        <dbReference type="ARBA" id="ARBA00023012"/>
    </source>
</evidence>
<keyword evidence="9" id="KW-1185">Reference proteome</keyword>
<dbReference type="GO" id="GO:0005737">
    <property type="term" value="C:cytoplasm"/>
    <property type="evidence" value="ECO:0007669"/>
    <property type="project" value="UniProtKB-SubCell"/>
</dbReference>
<comment type="caution">
    <text evidence="8">The sequence shown here is derived from an EMBL/GenBank/DDBJ whole genome shotgun (WGS) entry which is preliminary data.</text>
</comment>
<feature type="coiled-coil region" evidence="6">
    <location>
        <begin position="110"/>
        <end position="165"/>
    </location>
</feature>
<keyword evidence="5" id="KW-0378">Hydrolase</keyword>
<dbReference type="PANTHER" id="PTHR24421:SF55">
    <property type="entry name" value="SENSOR HISTIDINE KINASE YDFH"/>
    <property type="match status" value="1"/>
</dbReference>
<dbReference type="PIRSF" id="PIRSF003169">
    <property type="entry name" value="STHK_DegS"/>
    <property type="match status" value="1"/>
</dbReference>
<evidence type="ECO:0000313" key="9">
    <source>
        <dbReference type="Proteomes" id="UP000284219"/>
    </source>
</evidence>
<comment type="function">
    <text evidence="5">Member of the two-component regulatory system DegS/DegU, which plays an important role in the transition growth phase.</text>
</comment>
<dbReference type="InterPro" id="IPR036890">
    <property type="entry name" value="HATPase_C_sf"/>
</dbReference>
<evidence type="ECO:0000313" key="8">
    <source>
        <dbReference type="EMBL" id="RKD22095.1"/>
    </source>
</evidence>
<protein>
    <recommendedName>
        <fullName evidence="5">Signal transduction histidine-protein kinase/phosphatase DegS</fullName>
        <ecNumber evidence="5">2.7.13.3</ecNumber>
        <ecNumber evidence="5">3.1.3.-</ecNumber>
    </recommendedName>
</protein>
<keyword evidence="5" id="KW-0963">Cytoplasm</keyword>
<dbReference type="EC" id="3.1.3.-" evidence="5"/>
<accession>A0A419SF93</accession>
<feature type="domain" description="Histidine kinase/HSP90-like ATPase" evidence="7">
    <location>
        <begin position="285"/>
        <end position="379"/>
    </location>
</feature>
<keyword evidence="5" id="KW-0067">ATP-binding</keyword>
<dbReference type="Gene3D" id="3.30.565.10">
    <property type="entry name" value="Histidine kinase-like ATPase, C-terminal domain"/>
    <property type="match status" value="1"/>
</dbReference>
<keyword evidence="2 5" id="KW-0808">Transferase</keyword>
<dbReference type="Pfam" id="PF07730">
    <property type="entry name" value="HisKA_3"/>
    <property type="match status" value="1"/>
</dbReference>
<feature type="coiled-coil region" evidence="6">
    <location>
        <begin position="207"/>
        <end position="234"/>
    </location>
</feature>
<evidence type="ECO:0000256" key="6">
    <source>
        <dbReference type="SAM" id="Coils"/>
    </source>
</evidence>
<dbReference type="InterPro" id="IPR003594">
    <property type="entry name" value="HATPase_dom"/>
</dbReference>
<keyword evidence="5" id="KW-0904">Protein phosphatase</keyword>
<comment type="subcellular location">
    <subcellularLocation>
        <location evidence="5">Cytoplasm</location>
    </subcellularLocation>
</comment>
<proteinExistence type="predicted"/>
<evidence type="ECO:0000256" key="5">
    <source>
        <dbReference type="PIRNR" id="PIRNR003169"/>
    </source>
</evidence>
<dbReference type="Gene3D" id="1.20.5.1930">
    <property type="match status" value="1"/>
</dbReference>
<dbReference type="SUPFAM" id="SSF55874">
    <property type="entry name" value="ATPase domain of HSP90 chaperone/DNA topoisomerase II/histidine kinase"/>
    <property type="match status" value="1"/>
</dbReference>
<gene>
    <name evidence="8" type="ORF">BEP19_13580</name>
</gene>
<sequence length="385" mass="43823">MPLNIDLTHLDDVLKKTISTVEGSKGQIFDIAEQARQESLSATQELERIQRDITDLLESNDRLEEQFQASRRQLANVSRGFERYEEADVKQVYDIASQLQVELSIAREKESHLRTRRDSLERRLRNLEGTIEKADNIMAQMQFVLTFLSGELENINIAFESAEERRMFPMQIIQAQEDERKRVARDIHDGPAQSMANVVVRSEFAERILAQGRIEEAQQELKDLKETVRNTLGEVRKIIFDLRPMALDDLGLIPTLRKYVDDFGQRHHIGVELITGGEEQRLPSTVEVVTFRMIQEAMNNAAKHAKADHVLVRLTFSPNCVNGEVRDDGIGFEYKKKTGQPSFGIMGMKERMKLLRGEVEIESSPGEGTSVTFTIPLQAEVGIVS</sequence>
<feature type="coiled-coil region" evidence="6">
    <location>
        <begin position="32"/>
        <end position="80"/>
    </location>
</feature>
<dbReference type="Pfam" id="PF02518">
    <property type="entry name" value="HATPase_c"/>
    <property type="match status" value="1"/>
</dbReference>
<dbReference type="PANTHER" id="PTHR24421">
    <property type="entry name" value="NITRATE/NITRITE SENSOR PROTEIN NARX-RELATED"/>
    <property type="match status" value="1"/>
</dbReference>
<dbReference type="EC" id="2.7.13.3" evidence="5"/>
<dbReference type="InterPro" id="IPR016381">
    <property type="entry name" value="Sig_transdc_His_kinase_DegS"/>
</dbReference>
<dbReference type="GO" id="GO:0000155">
    <property type="term" value="F:phosphorelay sensor kinase activity"/>
    <property type="evidence" value="ECO:0007669"/>
    <property type="project" value="UniProtKB-UniRule"/>
</dbReference>
<evidence type="ECO:0000256" key="2">
    <source>
        <dbReference type="ARBA" id="ARBA00022679"/>
    </source>
</evidence>
<evidence type="ECO:0000256" key="1">
    <source>
        <dbReference type="ARBA" id="ARBA00000085"/>
    </source>
</evidence>
<dbReference type="GO" id="GO:0046983">
    <property type="term" value="F:protein dimerization activity"/>
    <property type="evidence" value="ECO:0007669"/>
    <property type="project" value="InterPro"/>
</dbReference>
<dbReference type="EMBL" id="MCHY01000010">
    <property type="protein sequence ID" value="RKD22095.1"/>
    <property type="molecule type" value="Genomic_DNA"/>
</dbReference>
<dbReference type="Proteomes" id="UP000284219">
    <property type="component" value="Unassembled WGS sequence"/>
</dbReference>
<dbReference type="Pfam" id="PF05384">
    <property type="entry name" value="DegS"/>
    <property type="match status" value="1"/>
</dbReference>
<evidence type="ECO:0000256" key="3">
    <source>
        <dbReference type="ARBA" id="ARBA00022777"/>
    </source>
</evidence>
<organism evidence="8 9">
    <name type="scientific">Ammoniphilus oxalaticus</name>
    <dbReference type="NCBI Taxonomy" id="66863"/>
    <lineage>
        <taxon>Bacteria</taxon>
        <taxon>Bacillati</taxon>
        <taxon>Bacillota</taxon>
        <taxon>Bacilli</taxon>
        <taxon>Bacillales</taxon>
        <taxon>Paenibacillaceae</taxon>
        <taxon>Aneurinibacillus group</taxon>
        <taxon>Ammoniphilus</taxon>
    </lineage>
</organism>
<dbReference type="AlphaFoldDB" id="A0A419SF93"/>
<name>A0A419SF93_9BACL</name>
<evidence type="ECO:0000259" key="7">
    <source>
        <dbReference type="SMART" id="SM00387"/>
    </source>
</evidence>
<reference evidence="8 9" key="1">
    <citation type="submission" date="2016-08" db="EMBL/GenBank/DDBJ databases">
        <title>Novel Firmicute Genomes.</title>
        <authorList>
            <person name="Poppleton D.I."/>
            <person name="Gribaldo S."/>
        </authorList>
    </citation>
    <scope>NUCLEOTIDE SEQUENCE [LARGE SCALE GENOMIC DNA]</scope>
    <source>
        <strain evidence="8 9">RAOx-1</strain>
    </source>
</reference>
<dbReference type="OrthoDB" id="9781904at2"/>
<dbReference type="InterPro" id="IPR011712">
    <property type="entry name" value="Sig_transdc_His_kin_sub3_dim/P"/>
</dbReference>
<dbReference type="CDD" id="cd16917">
    <property type="entry name" value="HATPase_UhpB-NarQ-NarX-like"/>
    <property type="match status" value="1"/>
</dbReference>
<keyword evidence="6" id="KW-0175">Coiled coil</keyword>
<dbReference type="GO" id="GO:0005524">
    <property type="term" value="F:ATP binding"/>
    <property type="evidence" value="ECO:0007669"/>
    <property type="project" value="UniProtKB-UniRule"/>
</dbReference>
<comment type="catalytic activity">
    <reaction evidence="1 5">
        <text>ATP + protein L-histidine = ADP + protein N-phospho-L-histidine.</text>
        <dbReference type="EC" id="2.7.13.3"/>
    </reaction>
</comment>
<dbReference type="GO" id="GO:0004721">
    <property type="term" value="F:phosphoprotein phosphatase activity"/>
    <property type="evidence" value="ECO:0007669"/>
    <property type="project" value="UniProtKB-UniRule"/>
</dbReference>
<keyword evidence="5" id="KW-0547">Nucleotide-binding</keyword>
<dbReference type="InterPro" id="IPR050482">
    <property type="entry name" value="Sensor_HK_TwoCompSys"/>
</dbReference>
<dbReference type="SMART" id="SM00387">
    <property type="entry name" value="HATPase_c"/>
    <property type="match status" value="1"/>
</dbReference>
<dbReference type="InterPro" id="IPR008595">
    <property type="entry name" value="DegS"/>
</dbReference>
<dbReference type="GO" id="GO:0016020">
    <property type="term" value="C:membrane"/>
    <property type="evidence" value="ECO:0007669"/>
    <property type="project" value="InterPro"/>
</dbReference>
<keyword evidence="4 5" id="KW-0902">Two-component regulatory system</keyword>